<gene>
    <name evidence="1" type="ORF">SAMN05444370_1264</name>
</gene>
<keyword evidence="2" id="KW-1185">Reference proteome</keyword>
<dbReference type="AlphaFoldDB" id="A0A1H4FR19"/>
<organism evidence="1 2">
    <name type="scientific">Rubrimonas cliftonensis</name>
    <dbReference type="NCBI Taxonomy" id="89524"/>
    <lineage>
        <taxon>Bacteria</taxon>
        <taxon>Pseudomonadati</taxon>
        <taxon>Pseudomonadota</taxon>
        <taxon>Alphaproteobacteria</taxon>
        <taxon>Rhodobacterales</taxon>
        <taxon>Paracoccaceae</taxon>
        <taxon>Rubrimonas</taxon>
    </lineage>
</organism>
<name>A0A1H4FR19_9RHOB</name>
<sequence length="271" mass="28601">MSAPAAPRAAFRAQSAGFRLHERACRSGLSCWLALPDRPRPGARPLIAVHGIGRAARLKAETFAARAAAQGRAVIAPLYDEAFWNGYQRAVAPRRADLALLELLKDLRAEGVVDAAGFDLFGYSGGAQFAHRFALLYPHLVGRLSLGAAGWWTFPDAAPYPYGLGGDGWGARMAAGLPRFLGLDIVVTIGAQDCEPDDATRRGEAIDAQQGVDRLTRARAWVAALREAAAARALAPPRIRLAVLPDAGHDFADCAAAGDGLLVTLTLGDAS</sequence>
<dbReference type="RefSeq" id="WP_093256161.1">
    <property type="nucleotide sequence ID" value="NZ_FNQM01000026.1"/>
</dbReference>
<dbReference type="EMBL" id="FNQM01000026">
    <property type="protein sequence ID" value="SEA98962.1"/>
    <property type="molecule type" value="Genomic_DNA"/>
</dbReference>
<dbReference type="Gene3D" id="3.40.50.1820">
    <property type="entry name" value="alpha/beta hydrolase"/>
    <property type="match status" value="1"/>
</dbReference>
<reference evidence="1 2" key="1">
    <citation type="submission" date="2016-10" db="EMBL/GenBank/DDBJ databases">
        <authorList>
            <person name="de Groot N.N."/>
        </authorList>
    </citation>
    <scope>NUCLEOTIDE SEQUENCE [LARGE SCALE GENOMIC DNA]</scope>
    <source>
        <strain evidence="1 2">DSM 15345</strain>
    </source>
</reference>
<dbReference type="SUPFAM" id="SSF53474">
    <property type="entry name" value="alpha/beta-Hydrolases"/>
    <property type="match status" value="1"/>
</dbReference>
<dbReference type="OrthoDB" id="332706at2"/>
<accession>A0A1H4FR19</accession>
<proteinExistence type="predicted"/>
<protein>
    <recommendedName>
        <fullName evidence="3">Alpha/beta hydrolase</fullName>
    </recommendedName>
</protein>
<evidence type="ECO:0008006" key="3">
    <source>
        <dbReference type="Google" id="ProtNLM"/>
    </source>
</evidence>
<evidence type="ECO:0000313" key="1">
    <source>
        <dbReference type="EMBL" id="SEA98962.1"/>
    </source>
</evidence>
<dbReference type="STRING" id="89524.SAMN05444370_1264"/>
<dbReference type="Proteomes" id="UP000198703">
    <property type="component" value="Unassembled WGS sequence"/>
</dbReference>
<evidence type="ECO:0000313" key="2">
    <source>
        <dbReference type="Proteomes" id="UP000198703"/>
    </source>
</evidence>
<dbReference type="InterPro" id="IPR029058">
    <property type="entry name" value="AB_hydrolase_fold"/>
</dbReference>